<evidence type="ECO:0000313" key="4">
    <source>
        <dbReference type="Proteomes" id="UP000010074"/>
    </source>
</evidence>
<dbReference type="InterPro" id="IPR011250">
    <property type="entry name" value="OMP/PagP_B-barrel"/>
</dbReference>
<gene>
    <name evidence="3" type="ORF">Bdt_2194</name>
</gene>
<dbReference type="HOGENOM" id="CLU_1387906_0_0_7"/>
<dbReference type="AlphaFoldDB" id="K7ZAT8"/>
<dbReference type="SUPFAM" id="SSF56925">
    <property type="entry name" value="OMPA-like"/>
    <property type="match status" value="1"/>
</dbReference>
<evidence type="ECO:0000256" key="1">
    <source>
        <dbReference type="ARBA" id="ARBA00022729"/>
    </source>
</evidence>
<proteinExistence type="predicted"/>
<feature type="domain" description="Outer membrane protein beta-barrel" evidence="2">
    <location>
        <begin position="16"/>
        <end position="175"/>
    </location>
</feature>
<protein>
    <recommendedName>
        <fullName evidence="2">Outer membrane protein beta-barrel domain-containing protein</fullName>
    </recommendedName>
</protein>
<dbReference type="PATRIC" id="fig|1069642.3.peg.2171"/>
<reference evidence="3 4" key="1">
    <citation type="journal article" date="2012" name="BMC Genomics">
        <title>Genome analysis of a simultaneously predatory and prey-independent, novel Bdellovibrio bacteriovorus from the River Tiber, supports in silico predictions of both ancient and recent lateral gene transfer from diverse bacteria.</title>
        <authorList>
            <person name="Hobley L."/>
            <person name="Lerner T.R."/>
            <person name="Williams L.E."/>
            <person name="Lambert C."/>
            <person name="Till R."/>
            <person name="Milner D.S."/>
            <person name="Basford S.M."/>
            <person name="Capeness M.J."/>
            <person name="Fenton A.K."/>
            <person name="Atterbury R.J."/>
            <person name="Harris M.A."/>
            <person name="Sockett R.E."/>
        </authorList>
    </citation>
    <scope>NUCLEOTIDE SEQUENCE [LARGE SCALE GENOMIC DNA]</scope>
    <source>
        <strain evidence="3 4">Tiberius</strain>
    </source>
</reference>
<accession>K7ZAT8</accession>
<dbReference type="STRING" id="1069642.Bdt_2194"/>
<evidence type="ECO:0000313" key="3">
    <source>
        <dbReference type="EMBL" id="AFY01879.1"/>
    </source>
</evidence>
<dbReference type="Pfam" id="PF13505">
    <property type="entry name" value="OMP_b-brl"/>
    <property type="match status" value="1"/>
</dbReference>
<name>K7ZAT8_BDEBC</name>
<organism evidence="3 4">
    <name type="scientific">Bdellovibrio bacteriovorus str. Tiberius</name>
    <dbReference type="NCBI Taxonomy" id="1069642"/>
    <lineage>
        <taxon>Bacteria</taxon>
        <taxon>Pseudomonadati</taxon>
        <taxon>Bdellovibrionota</taxon>
        <taxon>Bdellovibrionia</taxon>
        <taxon>Bdellovibrionales</taxon>
        <taxon>Pseudobdellovibrionaceae</taxon>
        <taxon>Bdellovibrio</taxon>
    </lineage>
</organism>
<evidence type="ECO:0000259" key="2">
    <source>
        <dbReference type="Pfam" id="PF13505"/>
    </source>
</evidence>
<dbReference type="KEGG" id="bbat:Bdt_2194"/>
<dbReference type="EMBL" id="CP002930">
    <property type="protein sequence ID" value="AFY01879.1"/>
    <property type="molecule type" value="Genomic_DNA"/>
</dbReference>
<dbReference type="InterPro" id="IPR027385">
    <property type="entry name" value="Beta-barrel_OMP"/>
</dbReference>
<keyword evidence="1" id="KW-0732">Signal</keyword>
<dbReference type="Proteomes" id="UP000010074">
    <property type="component" value="Chromosome"/>
</dbReference>
<sequence length="203" mass="21481">MTHNGGFMKAISTILLGWALMAAVPAYAGFYIEPGITYEKGDNELEWPAPLSNSTGTGQGLGFNLKLGYHANDIFFIGLDGSYSKPKFESSAATDYSAEATSTLYGAVIGAQMPVAGLRIWGGYIFGGDLDPEEDGGVDVKFEGAKGPKVGVGIKILIVSVNLEYMDLEYGTSKLEEAGPVTGELGKFKNKVGLLSVSFPLTF</sequence>